<dbReference type="EMBL" id="JAVRRD010000039">
    <property type="protein sequence ID" value="KAK5045137.1"/>
    <property type="molecule type" value="Genomic_DNA"/>
</dbReference>
<dbReference type="InterPro" id="IPR006162">
    <property type="entry name" value="Ppantetheine_attach_site"/>
</dbReference>
<comment type="similarity">
    <text evidence="5">Belongs to the NRP synthetase family.</text>
</comment>
<dbReference type="Pfam" id="PF00501">
    <property type="entry name" value="AMP-binding"/>
    <property type="match status" value="3"/>
</dbReference>
<dbReference type="CDD" id="cd05918">
    <property type="entry name" value="A_NRPS_SidN3_like"/>
    <property type="match status" value="2"/>
</dbReference>
<evidence type="ECO:0000256" key="7">
    <source>
        <dbReference type="ARBA" id="ARBA00078302"/>
    </source>
</evidence>
<feature type="domain" description="Carrier" evidence="8">
    <location>
        <begin position="1608"/>
        <end position="1682"/>
    </location>
</feature>
<dbReference type="GO" id="GO:0005737">
    <property type="term" value="C:cytoplasm"/>
    <property type="evidence" value="ECO:0007669"/>
    <property type="project" value="TreeGrafter"/>
</dbReference>
<dbReference type="InterPro" id="IPR001242">
    <property type="entry name" value="Condensation_dom"/>
</dbReference>
<dbReference type="InterPro" id="IPR023213">
    <property type="entry name" value="CAT-like_dom_sf"/>
</dbReference>
<dbReference type="FunFam" id="3.30.300.30:FF:000033">
    <property type="entry name" value="Nonribosomal siderophore peptide synthase SidC"/>
    <property type="match status" value="1"/>
</dbReference>
<evidence type="ECO:0000259" key="8">
    <source>
        <dbReference type="PROSITE" id="PS50075"/>
    </source>
</evidence>
<reference evidence="9 10" key="1">
    <citation type="submission" date="2023-08" db="EMBL/GenBank/DDBJ databases">
        <title>Black Yeasts Isolated from many extreme environments.</title>
        <authorList>
            <person name="Coleine C."/>
            <person name="Stajich J.E."/>
            <person name="Selbmann L."/>
        </authorList>
    </citation>
    <scope>NUCLEOTIDE SEQUENCE [LARGE SCALE GENOMIC DNA]</scope>
    <source>
        <strain evidence="9 10">CCFEE 5792</strain>
    </source>
</reference>
<evidence type="ECO:0000313" key="10">
    <source>
        <dbReference type="Proteomes" id="UP001358417"/>
    </source>
</evidence>
<feature type="domain" description="Carrier" evidence="8">
    <location>
        <begin position="4361"/>
        <end position="4434"/>
    </location>
</feature>
<dbReference type="Gene3D" id="3.30.559.10">
    <property type="entry name" value="Chloramphenicol acetyltransferase-like domain"/>
    <property type="match status" value="6"/>
</dbReference>
<keyword evidence="3" id="KW-0597">Phosphoprotein</keyword>
<organism evidence="9 10">
    <name type="scientific">Exophiala bonariae</name>
    <dbReference type="NCBI Taxonomy" id="1690606"/>
    <lineage>
        <taxon>Eukaryota</taxon>
        <taxon>Fungi</taxon>
        <taxon>Dikarya</taxon>
        <taxon>Ascomycota</taxon>
        <taxon>Pezizomycotina</taxon>
        <taxon>Eurotiomycetes</taxon>
        <taxon>Chaetothyriomycetidae</taxon>
        <taxon>Chaetothyriales</taxon>
        <taxon>Herpotrichiellaceae</taxon>
        <taxon>Exophiala</taxon>
    </lineage>
</organism>
<evidence type="ECO:0000256" key="6">
    <source>
        <dbReference type="ARBA" id="ARBA00067294"/>
    </source>
</evidence>
<dbReference type="InterPro" id="IPR020806">
    <property type="entry name" value="PKS_PP-bd"/>
</dbReference>
<feature type="domain" description="Carrier" evidence="8">
    <location>
        <begin position="535"/>
        <end position="612"/>
    </location>
</feature>
<evidence type="ECO:0000256" key="4">
    <source>
        <dbReference type="ARBA" id="ARBA00022598"/>
    </source>
</evidence>
<dbReference type="PROSITE" id="PS50075">
    <property type="entry name" value="CARRIER"/>
    <property type="match status" value="6"/>
</dbReference>
<feature type="domain" description="Carrier" evidence="8">
    <location>
        <begin position="2156"/>
        <end position="2229"/>
    </location>
</feature>
<keyword evidence="10" id="KW-1185">Reference proteome</keyword>
<dbReference type="NCBIfam" id="TIGR01733">
    <property type="entry name" value="AA-adenyl-dom"/>
    <property type="match status" value="1"/>
</dbReference>
<keyword evidence="4" id="KW-0436">Ligase</keyword>
<dbReference type="GO" id="GO:0043041">
    <property type="term" value="P:amino acid activation for nonribosomal peptide biosynthetic process"/>
    <property type="evidence" value="ECO:0007669"/>
    <property type="project" value="TreeGrafter"/>
</dbReference>
<evidence type="ECO:0000256" key="5">
    <source>
        <dbReference type="ARBA" id="ARBA00029454"/>
    </source>
</evidence>
<dbReference type="PROSITE" id="PS00012">
    <property type="entry name" value="PHOSPHOPANTETHEINE"/>
    <property type="match status" value="6"/>
</dbReference>
<dbReference type="GO" id="GO:0031177">
    <property type="term" value="F:phosphopantetheine binding"/>
    <property type="evidence" value="ECO:0007669"/>
    <property type="project" value="InterPro"/>
</dbReference>
<dbReference type="PROSITE" id="PS00455">
    <property type="entry name" value="AMP_BINDING"/>
    <property type="match status" value="1"/>
</dbReference>
<sequence>MAYHNTPSSDSDLAIINHNRQMLRGPNLLHELIAKPTDGQNKLLLDFVNAGGQHVKLDYEQFHLFTDSLARDIRSHLLACKAGDAIIPAVIPQCPELYIAWVSVLKAGAAYCPVSLDVPTERLNFIVKDVNAPCILTLSTNRAKVQKTLGARRCLSVSLENLVGSSNSPRDATTQSPALPMVAPDHPAYVMYTSGSTGLPKGVKVSHLSVTQSLLAHDEHIPRFKRFFQFASPTFDVSVFEIFFPFFRGATLVSCERERMLSDLPGTLRLLQADAAELTPTVAGTLLRTRQAAPDLKVLLTIGEMLTTQVISEFGGSTEKPSMLYAMYGPTEAAIHCTLAVRLDATASVRSIGKPLSTVTAFVLKEADSLEIAHVGEPGELAISGQLADGYLNRADQNSASFVELPGYGSIYKTGDRAVCKSDGELEILGRLSAGQVKIRGQRVELGEIEEIASKAQGVDIAVASVIDDVLVLFCAGAKTIDVSDVSTVCKSWLPSYMRPSEVIVLQNGIPRLPSGKVDRKTLEGNFQKSRLFTEEDDSLDNEIERDILEVLRNELKSPLRRTSSLWSSGLDSLRSIKVASQLRRKYPNISVALIAEADNVMDLATVLQSEQSSIEQSEVPVEATTQWKNIEATLYKNPDFQHFLDSWDSILPCSSMQIAMLVETSNRDHLNFNEISLSTAPGIDHNDFLQAFRSIADQNEILRSGFVSTGDQAMPFARVIWHNFQQEELNLLHPLQLSTVSPNRNTVTIRIHHALYDGWSWDLILDDLNSFLSERPLPARKQFSDFYESELRQLAMQKDESLRYWHETLRGYAHTPFPNLSSTKFDQSEKKKTSIISKLSIEMQSLSDSSSSIRCSRQSFLECAWVLLLSSYADTTDVAIGVVSAGRHLPMLGIETIIGPCLATLPLRLDLGTLRTVHDVINHVQRQHWDHLKYGSLALIDIHRSAGLHPGQRLFDTLCVWQEDYDQANRDRSKVSTKNYQDYLDYSIILEFEPRDGQLFMKMTFDSGLLPEAHATLLASQMNALVSLMINNLDKPFSTLWKDCDSSIMSLSNTNYETFNEDFDLVSAISELAHSNPERVAVEYVDFYSPDDSRIAKQYLTYGSLYTQACKIASTLTGKFGVQQDELVCILASKSIELYVGILGVILAGSAYLCVDFRTPAERTRQILRQSKSKIILSDSRDYSNFQPHDEQTVVRISDAIYWGSEFEKGDKPPPADGLAYAVFTSGSTGTPKGVLITRRNLLSNIRDLSRIYPSDPSQDKLLQACSPAFDVSVFEIFWTWCRGMTLCAASNDVLFRDIESLIRELKITHLSLTPSVAALVSPQNVPCVKMLVTAGEPMNSKVFSEWSGNGLYQGYGPSETTNVCNVRPAVSQQDMQSNVGPALPNTSLFVCERQDVASKANEHASSLSLTDFQLLPRGAIGEIWVGGEQVGRGYIDPELTAKSFFQHPVYGRLYRSGDIGRLLVDETLVITGREDDQVKLRGQRLELGEINSSLLRCEGVNDAVSMIIREKNETDRLISFWSSNTHRSLNKEDEVVKTKALFDQLIGILPTYMIPDTLLYVEQIPLTRQGKTDRRAVVEMYHALSREQLQHFSRQSKTSENTELLSDFEREVAEVISATLQVPLDNVKRDSSFFALGLDSISAIRLTQNLKKVTHQQMDVSTILRNPSIIQLLSASGDRSSLQSGMHDMESFDRFLPAQWKANITAQYAQCGLEVESFRPCTPLQESMAMTSAGSETGAYRNVIIFGVHGDLEKLRTAWSLAIVRHQLLRTGLVASELAERPYLQVVLKQFELPWQVKLDQSSTISNLDELMLPPWHIKVIQDREGTKLVLEIHHVLYDAEAMSILLTEIQSGYYAERLPPPIKFDRYLSFMKSQHPTEQDRFWQTQLQQFSPCRMGDILRPQDKKIRRGISAVQHTATMSLENFKDGTRKLSTTSLCVLQTAWSRLLFCVFQRRDVCFGTVLSGRNLPIEGVENIVGPCFNTTPTRVKIKHNQSSSSLCHDLQQINTDVLSFQPSPLRRIQQQNSEDGGPLFDTLLLLQHNEIELDENIWRLESETGDMEFPFILEIILDAKYDCVRLKLHSLSAKDQLLNDILRCYDNLLRDIISFPQARALDYSTIEASIPKFLLPAQRDNTAVARAKRHVEAQSSHLGFSETEQRIMQVIRQLKPGLPSAISKDTTIYRLGLDSINAIQLAATLRKLSYTISSGDILEAMTIQRIAAFCSKNHTNNVSSYTKVNIQHFDIIHRHKLCEEYSIDETNVQDVRPCTPTQSGILSQFLRTNGALYFNTLRLCPHKSIDISKLKSSWYIVMSSHDMLRTRFVELDDPKYPFAMVTYRQDFFELPWSRAQGSSALRTSPNAKSLTTTPWHLSLTEDDSGVVLEVSMLHALYDARSLDIILHDVACVYRGMSIPEPPCINTAIMRILSLGSAERSQEFWSGLGTELCPTKFPDFRIFNTAKSTLKAVSKQFDVNQAEIKAKCAQADSSLQSLFVAAWSRLLAAYTAQDHVTFGVVLSGRDFGSDQDNDVCFPCINTVPFALHVSENLSETLKRATDRSAEILKHQYTPLSTIKRLAGVEGELFDTVVALQVYEGHEDIERPWSKINDEASAEYCLSLEIFPEHNDKFLFQLTCREDIVPVPQAAAILDQFSYAVNEIISAIDGVDTTPNTTVFSAIPPKDERIPTQVQFLHEFVELTTQKHPDRPALEFVTDLQAEVDSRATWSYDQLDRCGNQIAQLLVRQGVRGNELVAICFEKCPEASFSILGVLKAGCGYLAIDPSAPDARKSFILKDSNCSIVLTTHDKVREFSQTPGVSIIAVDKADWQSLSDQKPRLINAINPQDTCYCLYTSGTTGTPKGCLISHSSAVQAMLSFQRIFKGRWNSKSRWLQFASFHFDVSVLEQYWSWSVGICVTSVPRDILFEDLPGTISRLKITHLDLTPSLARLLTPEEVPSLCDGVFIVGGEQVRQEILETWGDSQCLYNFYGPSEVTIGCTVHQNVPKTAKPTNIGRQWDNVGSFVLIPNTQTPVIRGGVGELCLSGPLVGKGYLNRPELTAEKFITLEVYNTRIYRTGDLVRVLHDDSFEFLGRIDDQVKLRGQRLEIGEINHIIMSASPKLKDVATMVLKHPIQQKDQLVTFFCTEEKQNRKHKPTLIDTQVVETLIKEIKSECADRLPSYMVPTYYFAVSVIPLTINNKLDQKGLKTLFEEHLSATSNSASNDELQNSNKELSDLPQVIEVVASFLQISNSTVQPSSRLFELGVDSISAIGLSRAFKKRGYEHVTVATILRYPSVIGLAQAFTRDIHETDITPNIADAQRRIQLFAHAHLSIVTETLAVSPDEIAVIAPCTPLQEGMISKVVGANNDKDTTYFSVFHYDLGVDVDLERLEAIWNATEQETAILRTRFVSTIDGFAQVVLRTNVHTGVQLRRLQNGKTHLSVPWTDYFMDWIKSTRSFAAQLPWKVDLITFGKRKYMSLQIFHGLYDGISLNLLLDKVHNSYFSTKPKLDGETKFFDALPYGPLSSQPNEKGFWTSKLPSIMRLNLSLKDSTLNSRGKVVFLQERVVQTELSGFCNRLDVTVSAFFQAAWLYVLHQVYGVNPTIGVVVSGRALALEGADGIIGPMFNTIPFAVCNLPKKESKFSDLVQACHQFNIELLPFHHTPLRQIARHIGQDVRQGLFEVLFVFQKAHPKNNKASLWQEIPTQQSLPEYPLNLEVEQKGDEFNATLLTKPEYVDQNHAEELLGLYLDLVRGVDKISDLAMDSFCEGTFPSNGLTTPSSLSSSTSIATLVDDSPWSDMELIIRTEVAQLASVPEDSLGKDSPTIFEIGLDSIEAMKLSARLRIRSARIATSAIMKSPTIAGIASHIGALAMNSQQDEHHDATLPNDTRMQQHYRDKLQKQGIDLEHVQSILPVTPMQEGLLLEPGKYFNVLVYKLRRDVDLQRLKVAWESTLQSEAILRTRFAIIDAEEGDDSIVQYVTTSAVELDVLYNESITNIVNNMKAMVTSSAIERHKFHSLIVDNGGTGVFLVLGSPHALYDAWSLHLLHRKVGTTYCSAGNFLPQPKTMSYDKHIQEVIRHNRVSEAKQFWQEGLRAVQPSNVADHITVDESSIGRIRAQASSEVQLVDALRFCRTQGVTLQSLGLTVWTIALAHIIQRLDVCFGLVLSGRTTENSEELIFPTFNTVIFAPSMHENGSNATTLKQVHNTMVRVSEYQHFPLRNALRIARAQQQGTLFDTLFTFQKLPTTDAESPVLYDEYNEEDNDINPPYPVNIEFEGHESGLRWTIAVQEGLLDQKYVDGLMAMLNAVLSSIINCPNEQIVRRKADTVSICGLPFIQMELRTTGKLNPSQNGSRGNTKVPSDTWSPVEVQIRDVLAKVSKTDKRQISKLVGFYHLGLDSVSAIKVASLLRQEGIRLPVSEIVKAQTIEKMALVAGKLDQPVLRAKQSPPPLGDDSMTLSFLQGLGMNPADFEEVFPTTAGQTYMLDMWSASHGHLFYPTFWLDVCGMTTEKIHQAIDRLVQSTPMLRTKFVRTHQGEILSLVVKNETIGNHEFPWSVQIEQREQSHLVTWKLHHSLYDAVSLRLMLSELGKLCQNSDHVVRVNGNLKDFVLKTKSNGDARKEFWINYLTEAREITPSPAKGSFEATRVEIFDPKVMHISHLQAALRRHGITIQALFFAVYAQVYASRLENQIKDVIMGIYLANRSLDIDNLTELSAPTFNLVPLRIRLNSSSIIQIAREVQKDLGEISRLEHCGVSMREIHAWTGNKVDTYVNFLALPENDAGDREEDNGEGKAGGVTSDDAVSVTHIQVDREMKDAAAKMKESSPLFNEDVEKGLASYDWCMVSETSSINSYDVLRSDTNKFRLQPSIDVEAKVSNGYLGIGVFSPQGMLTEDDVKEVIKYIKDVVMSVS</sequence>
<evidence type="ECO:0000256" key="3">
    <source>
        <dbReference type="ARBA" id="ARBA00022553"/>
    </source>
</evidence>
<dbReference type="SUPFAM" id="SSF47336">
    <property type="entry name" value="ACP-like"/>
    <property type="match status" value="5"/>
</dbReference>
<name>A0AAV9MUQ9_9EURO</name>
<dbReference type="InterPro" id="IPR020845">
    <property type="entry name" value="AMP-binding_CS"/>
</dbReference>
<evidence type="ECO:0000256" key="1">
    <source>
        <dbReference type="ARBA" id="ARBA00004924"/>
    </source>
</evidence>
<dbReference type="PANTHER" id="PTHR45527:SF2">
    <property type="entry name" value="FERRICROCIN SYNTHETASE (NONRIBOSOMAL PEPTIDE SIDEROPHORE SYNTHASE ) (EUROFUNG)"/>
    <property type="match status" value="1"/>
</dbReference>
<dbReference type="SUPFAM" id="SSF52777">
    <property type="entry name" value="CoA-dependent acyltransferases"/>
    <property type="match status" value="12"/>
</dbReference>
<dbReference type="Pfam" id="PF00550">
    <property type="entry name" value="PP-binding"/>
    <property type="match status" value="5"/>
</dbReference>
<dbReference type="InterPro" id="IPR045851">
    <property type="entry name" value="AMP-bd_C_sf"/>
</dbReference>
<dbReference type="InterPro" id="IPR000873">
    <property type="entry name" value="AMP-dep_synth/lig_dom"/>
</dbReference>
<dbReference type="FunFam" id="3.40.50.12780:FF:000024">
    <property type="entry name" value="Nonribosomal siderophore peptide synthase SidC"/>
    <property type="match status" value="2"/>
</dbReference>
<dbReference type="GeneID" id="89977629"/>
<gene>
    <name evidence="9" type="ORF">LTR84_009470</name>
</gene>
<dbReference type="Gene3D" id="3.30.559.30">
    <property type="entry name" value="Nonribosomal peptide synthetase, condensation domain"/>
    <property type="match status" value="6"/>
</dbReference>
<dbReference type="FunFam" id="3.40.50.980:FF:000001">
    <property type="entry name" value="Non-ribosomal peptide synthetase"/>
    <property type="match status" value="1"/>
</dbReference>
<dbReference type="Gene3D" id="3.30.300.30">
    <property type="match status" value="3"/>
</dbReference>
<comment type="caution">
    <text evidence="9">The sequence shown here is derived from an EMBL/GenBank/DDBJ whole genome shotgun (WGS) entry which is preliminary data.</text>
</comment>
<feature type="domain" description="Carrier" evidence="8">
    <location>
        <begin position="3790"/>
        <end position="3867"/>
    </location>
</feature>
<dbReference type="FunFam" id="3.30.300.30:FF:000015">
    <property type="entry name" value="Nonribosomal peptide synthase SidD"/>
    <property type="match status" value="1"/>
</dbReference>
<keyword evidence="2" id="KW-0596">Phosphopantetheine</keyword>
<dbReference type="RefSeq" id="XP_064700773.1">
    <property type="nucleotide sequence ID" value="XM_064853010.1"/>
</dbReference>
<proteinExistence type="inferred from homology"/>
<accession>A0AAV9MUQ9</accession>
<evidence type="ECO:0000313" key="9">
    <source>
        <dbReference type="EMBL" id="KAK5045137.1"/>
    </source>
</evidence>
<comment type="pathway">
    <text evidence="1">Siderophore biosynthesis.</text>
</comment>
<dbReference type="Gene3D" id="3.40.50.12780">
    <property type="entry name" value="N-terminal domain of ligase-like"/>
    <property type="match status" value="3"/>
</dbReference>
<dbReference type="Gene3D" id="1.10.1200.10">
    <property type="entry name" value="ACP-like"/>
    <property type="match status" value="5"/>
</dbReference>
<dbReference type="InterPro" id="IPR042099">
    <property type="entry name" value="ANL_N_sf"/>
</dbReference>
<dbReference type="InterPro" id="IPR010071">
    <property type="entry name" value="AA_adenyl_dom"/>
</dbReference>
<dbReference type="SUPFAM" id="SSF56801">
    <property type="entry name" value="Acetyl-CoA synthetase-like"/>
    <property type="match status" value="3"/>
</dbReference>
<dbReference type="PANTHER" id="PTHR45527">
    <property type="entry name" value="NONRIBOSOMAL PEPTIDE SYNTHETASE"/>
    <property type="match status" value="1"/>
</dbReference>
<dbReference type="InterPro" id="IPR009081">
    <property type="entry name" value="PP-bd_ACP"/>
</dbReference>
<dbReference type="Proteomes" id="UP001358417">
    <property type="component" value="Unassembled WGS sequence"/>
</dbReference>
<dbReference type="GO" id="GO:0016874">
    <property type="term" value="F:ligase activity"/>
    <property type="evidence" value="ECO:0007669"/>
    <property type="project" value="UniProtKB-KW"/>
</dbReference>
<dbReference type="GO" id="GO:0010106">
    <property type="term" value="P:cellular response to iron ion starvation"/>
    <property type="evidence" value="ECO:0007669"/>
    <property type="project" value="UniProtKB-ARBA"/>
</dbReference>
<dbReference type="GO" id="GO:0031169">
    <property type="term" value="P:ferrichrome biosynthetic process"/>
    <property type="evidence" value="ECO:0007669"/>
    <property type="project" value="UniProtKB-ARBA"/>
</dbReference>
<dbReference type="SMART" id="SM00823">
    <property type="entry name" value="PKS_PP"/>
    <property type="match status" value="5"/>
</dbReference>
<evidence type="ECO:0000256" key="2">
    <source>
        <dbReference type="ARBA" id="ARBA00022450"/>
    </source>
</evidence>
<protein>
    <recommendedName>
        <fullName evidence="6">Nonribosomal peptide synthetase sidC</fullName>
    </recommendedName>
    <alternativeName>
        <fullName evidence="7">Siderophore peptide synthetase C</fullName>
    </alternativeName>
</protein>
<dbReference type="NCBIfam" id="NF003417">
    <property type="entry name" value="PRK04813.1"/>
    <property type="match status" value="3"/>
</dbReference>
<dbReference type="Pfam" id="PF00668">
    <property type="entry name" value="Condensation"/>
    <property type="match status" value="6"/>
</dbReference>
<dbReference type="InterPro" id="IPR036736">
    <property type="entry name" value="ACP-like_sf"/>
</dbReference>
<feature type="domain" description="Carrier" evidence="8">
    <location>
        <begin position="3228"/>
        <end position="3302"/>
    </location>
</feature>